<sequence length="225" mass="25663">MKILLVEDDFSLAEVLTEALNDYGYVVDVAIDGEKGWYQATEDNYGIILLDWMLPKLDGITVCKRLRETSYTVPILMMTARDGSTDKVMGLDAGADDYVVKPIDLAELLARIRALLRRGPSTMMPVLTWGDIQLNPSNHEVFYQKQEINLTPKEFSLLELFLRSGRQVLSRRMILNQLWDFEDQPEEEAVKAHIKLLRRKFSLAGVPTDPIKTIRGIGYCLKKLN</sequence>
<keyword evidence="11" id="KW-1185">Reference proteome</keyword>
<name>A0A2W1JYD2_9CYAN</name>
<dbReference type="Pfam" id="PF00486">
    <property type="entry name" value="Trans_reg_C"/>
    <property type="match status" value="1"/>
</dbReference>
<dbReference type="GO" id="GO:0000976">
    <property type="term" value="F:transcription cis-regulatory region binding"/>
    <property type="evidence" value="ECO:0007669"/>
    <property type="project" value="TreeGrafter"/>
</dbReference>
<dbReference type="EMBL" id="PQWO01000005">
    <property type="protein sequence ID" value="PZD73571.1"/>
    <property type="molecule type" value="Genomic_DNA"/>
</dbReference>
<dbReference type="InterPro" id="IPR011006">
    <property type="entry name" value="CheY-like_superfamily"/>
</dbReference>
<dbReference type="Proteomes" id="UP000248857">
    <property type="component" value="Unassembled WGS sequence"/>
</dbReference>
<dbReference type="PANTHER" id="PTHR48111">
    <property type="entry name" value="REGULATOR OF RPOS"/>
    <property type="match status" value="1"/>
</dbReference>
<protein>
    <submittedName>
        <fullName evidence="10">Response regulator MprA</fullName>
    </submittedName>
</protein>
<dbReference type="InterPro" id="IPR016032">
    <property type="entry name" value="Sig_transdc_resp-reg_C-effctor"/>
</dbReference>
<dbReference type="RefSeq" id="WP_110985851.1">
    <property type="nucleotide sequence ID" value="NZ_CAWNWM010000005.1"/>
</dbReference>
<dbReference type="PROSITE" id="PS51755">
    <property type="entry name" value="OMPR_PHOB"/>
    <property type="match status" value="1"/>
</dbReference>
<evidence type="ECO:0000256" key="3">
    <source>
        <dbReference type="ARBA" id="ARBA00023015"/>
    </source>
</evidence>
<dbReference type="InterPro" id="IPR001867">
    <property type="entry name" value="OmpR/PhoB-type_DNA-bd"/>
</dbReference>
<dbReference type="FunFam" id="3.40.50.2300:FF:000002">
    <property type="entry name" value="DNA-binding response regulator PhoP"/>
    <property type="match status" value="1"/>
</dbReference>
<evidence type="ECO:0000313" key="11">
    <source>
        <dbReference type="Proteomes" id="UP000248857"/>
    </source>
</evidence>
<evidence type="ECO:0000259" key="8">
    <source>
        <dbReference type="PROSITE" id="PS50110"/>
    </source>
</evidence>
<dbReference type="Gene3D" id="6.10.250.690">
    <property type="match status" value="1"/>
</dbReference>
<dbReference type="AlphaFoldDB" id="A0A2W1JYD2"/>
<evidence type="ECO:0000256" key="4">
    <source>
        <dbReference type="ARBA" id="ARBA00023125"/>
    </source>
</evidence>
<gene>
    <name evidence="10" type="primary">mprA_6</name>
    <name evidence="10" type="ORF">C1752_01877</name>
</gene>
<dbReference type="Gene3D" id="3.40.50.2300">
    <property type="match status" value="1"/>
</dbReference>
<evidence type="ECO:0000256" key="7">
    <source>
        <dbReference type="PROSITE-ProRule" id="PRU01091"/>
    </source>
</evidence>
<evidence type="ECO:0000259" key="9">
    <source>
        <dbReference type="PROSITE" id="PS51755"/>
    </source>
</evidence>
<dbReference type="CDD" id="cd00383">
    <property type="entry name" value="trans_reg_C"/>
    <property type="match status" value="1"/>
</dbReference>
<evidence type="ECO:0000256" key="5">
    <source>
        <dbReference type="ARBA" id="ARBA00023163"/>
    </source>
</evidence>
<dbReference type="SUPFAM" id="SSF52172">
    <property type="entry name" value="CheY-like"/>
    <property type="match status" value="1"/>
</dbReference>
<organism evidence="10 11">
    <name type="scientific">Acaryochloris thomasi RCC1774</name>
    <dbReference type="NCBI Taxonomy" id="1764569"/>
    <lineage>
        <taxon>Bacteria</taxon>
        <taxon>Bacillati</taxon>
        <taxon>Cyanobacteriota</taxon>
        <taxon>Cyanophyceae</taxon>
        <taxon>Acaryochloridales</taxon>
        <taxon>Acaryochloridaceae</taxon>
        <taxon>Acaryochloris</taxon>
        <taxon>Acaryochloris thomasi</taxon>
    </lineage>
</organism>
<reference evidence="10 11" key="1">
    <citation type="journal article" date="2018" name="Sci. Rep.">
        <title>A novel species of the marine cyanobacterium Acaryochloris with a unique pigment content and lifestyle.</title>
        <authorList>
            <person name="Partensky F."/>
            <person name="Six C."/>
            <person name="Ratin M."/>
            <person name="Garczarek L."/>
            <person name="Vaulot D."/>
            <person name="Probert I."/>
            <person name="Calteau A."/>
            <person name="Gourvil P."/>
            <person name="Marie D."/>
            <person name="Grebert T."/>
            <person name="Bouchier C."/>
            <person name="Le Panse S."/>
            <person name="Gachenot M."/>
            <person name="Rodriguez F."/>
            <person name="Garrido J.L."/>
        </authorList>
    </citation>
    <scope>NUCLEOTIDE SEQUENCE [LARGE SCALE GENOMIC DNA]</scope>
    <source>
        <strain evidence="10 11">RCC1774</strain>
    </source>
</reference>
<feature type="DNA-binding region" description="OmpR/PhoB-type" evidence="7">
    <location>
        <begin position="124"/>
        <end position="223"/>
    </location>
</feature>
<dbReference type="SMART" id="SM00862">
    <property type="entry name" value="Trans_reg_C"/>
    <property type="match status" value="1"/>
</dbReference>
<keyword evidence="1 6" id="KW-0597">Phosphoprotein</keyword>
<dbReference type="GO" id="GO:0000156">
    <property type="term" value="F:phosphorelay response regulator activity"/>
    <property type="evidence" value="ECO:0007669"/>
    <property type="project" value="TreeGrafter"/>
</dbReference>
<keyword evidence="2" id="KW-0902">Two-component regulatory system</keyword>
<keyword evidence="4 7" id="KW-0238">DNA-binding</keyword>
<accession>A0A2W1JYD2</accession>
<dbReference type="InterPro" id="IPR036388">
    <property type="entry name" value="WH-like_DNA-bd_sf"/>
</dbReference>
<dbReference type="SUPFAM" id="SSF46894">
    <property type="entry name" value="C-terminal effector domain of the bipartite response regulators"/>
    <property type="match status" value="1"/>
</dbReference>
<dbReference type="Gene3D" id="1.10.10.10">
    <property type="entry name" value="Winged helix-like DNA-binding domain superfamily/Winged helix DNA-binding domain"/>
    <property type="match status" value="1"/>
</dbReference>
<feature type="domain" description="OmpR/PhoB-type" evidence="9">
    <location>
        <begin position="124"/>
        <end position="223"/>
    </location>
</feature>
<feature type="modified residue" description="4-aspartylphosphate" evidence="6">
    <location>
        <position position="51"/>
    </location>
</feature>
<feature type="domain" description="Response regulatory" evidence="8">
    <location>
        <begin position="2"/>
        <end position="116"/>
    </location>
</feature>
<dbReference type="GO" id="GO:0032993">
    <property type="term" value="C:protein-DNA complex"/>
    <property type="evidence" value="ECO:0007669"/>
    <property type="project" value="TreeGrafter"/>
</dbReference>
<dbReference type="PROSITE" id="PS50110">
    <property type="entry name" value="RESPONSE_REGULATORY"/>
    <property type="match status" value="1"/>
</dbReference>
<evidence type="ECO:0000256" key="6">
    <source>
        <dbReference type="PROSITE-ProRule" id="PRU00169"/>
    </source>
</evidence>
<dbReference type="PANTHER" id="PTHR48111:SF15">
    <property type="entry name" value="OMPR SUBFAMILY"/>
    <property type="match status" value="1"/>
</dbReference>
<dbReference type="Pfam" id="PF00072">
    <property type="entry name" value="Response_reg"/>
    <property type="match status" value="1"/>
</dbReference>
<dbReference type="GO" id="GO:0005829">
    <property type="term" value="C:cytosol"/>
    <property type="evidence" value="ECO:0007669"/>
    <property type="project" value="TreeGrafter"/>
</dbReference>
<comment type="caution">
    <text evidence="10">The sequence shown here is derived from an EMBL/GenBank/DDBJ whole genome shotgun (WGS) entry which is preliminary data.</text>
</comment>
<evidence type="ECO:0000313" key="10">
    <source>
        <dbReference type="EMBL" id="PZD73571.1"/>
    </source>
</evidence>
<evidence type="ECO:0000256" key="2">
    <source>
        <dbReference type="ARBA" id="ARBA00023012"/>
    </source>
</evidence>
<keyword evidence="5" id="KW-0804">Transcription</keyword>
<evidence type="ECO:0000256" key="1">
    <source>
        <dbReference type="ARBA" id="ARBA00022553"/>
    </source>
</evidence>
<dbReference type="InterPro" id="IPR001789">
    <property type="entry name" value="Sig_transdc_resp-reg_receiver"/>
</dbReference>
<proteinExistence type="predicted"/>
<dbReference type="OrthoDB" id="516439at2"/>
<keyword evidence="3" id="KW-0805">Transcription regulation</keyword>
<dbReference type="SMART" id="SM00448">
    <property type="entry name" value="REC"/>
    <property type="match status" value="1"/>
</dbReference>
<dbReference type="GO" id="GO:0006355">
    <property type="term" value="P:regulation of DNA-templated transcription"/>
    <property type="evidence" value="ECO:0007669"/>
    <property type="project" value="InterPro"/>
</dbReference>
<dbReference type="InterPro" id="IPR039420">
    <property type="entry name" value="WalR-like"/>
</dbReference>